<protein>
    <submittedName>
        <fullName evidence="4">Polyisoprenoid-binding protein YceI</fullName>
    </submittedName>
</protein>
<keyword evidence="5" id="KW-1185">Reference proteome</keyword>
<keyword evidence="2" id="KW-1133">Transmembrane helix</keyword>
<feature type="compositionally biased region" description="Acidic residues" evidence="1">
    <location>
        <begin position="102"/>
        <end position="115"/>
    </location>
</feature>
<evidence type="ECO:0000313" key="5">
    <source>
        <dbReference type="Proteomes" id="UP001185092"/>
    </source>
</evidence>
<feature type="domain" description="Lipid/polyisoprenoid-binding YceI-like" evidence="3">
    <location>
        <begin position="43"/>
        <end position="224"/>
    </location>
</feature>
<reference evidence="4" key="1">
    <citation type="submission" date="2023-07" db="EMBL/GenBank/DDBJ databases">
        <title>Genomic Encyclopedia of Type Strains, Phase IV (KMG-IV): sequencing the most valuable type-strain genomes for metagenomic binning, comparative biology and taxonomic classification.</title>
        <authorList>
            <person name="Goeker M."/>
        </authorList>
    </citation>
    <scope>NUCLEOTIDE SEQUENCE</scope>
    <source>
        <strain evidence="4">DSM 26174</strain>
    </source>
</reference>
<dbReference type="PANTHER" id="PTHR34406">
    <property type="entry name" value="PROTEIN YCEI"/>
    <property type="match status" value="1"/>
</dbReference>
<keyword evidence="2" id="KW-0472">Membrane</keyword>
<dbReference type="Proteomes" id="UP001185092">
    <property type="component" value="Unassembled WGS sequence"/>
</dbReference>
<evidence type="ECO:0000259" key="3">
    <source>
        <dbReference type="SMART" id="SM00867"/>
    </source>
</evidence>
<dbReference type="Pfam" id="PF04264">
    <property type="entry name" value="YceI"/>
    <property type="match status" value="1"/>
</dbReference>
<dbReference type="SUPFAM" id="SSF101874">
    <property type="entry name" value="YceI-like"/>
    <property type="match status" value="1"/>
</dbReference>
<organism evidence="4 5">
    <name type="scientific">Aureibacter tunicatorum</name>
    <dbReference type="NCBI Taxonomy" id="866807"/>
    <lineage>
        <taxon>Bacteria</taxon>
        <taxon>Pseudomonadati</taxon>
        <taxon>Bacteroidota</taxon>
        <taxon>Cytophagia</taxon>
        <taxon>Cytophagales</taxon>
        <taxon>Persicobacteraceae</taxon>
        <taxon>Aureibacter</taxon>
    </lineage>
</organism>
<dbReference type="InterPro" id="IPR007372">
    <property type="entry name" value="Lipid/polyisoprenoid-bd_YceI"/>
</dbReference>
<dbReference type="SMART" id="SM00867">
    <property type="entry name" value="YceI"/>
    <property type="match status" value="1"/>
</dbReference>
<evidence type="ECO:0000256" key="2">
    <source>
        <dbReference type="SAM" id="Phobius"/>
    </source>
</evidence>
<feature type="region of interest" description="Disordered" evidence="1">
    <location>
        <begin position="101"/>
        <end position="122"/>
    </location>
</feature>
<dbReference type="PANTHER" id="PTHR34406:SF1">
    <property type="entry name" value="PROTEIN YCEI"/>
    <property type="match status" value="1"/>
</dbReference>
<dbReference type="RefSeq" id="WP_309936748.1">
    <property type="nucleotide sequence ID" value="NZ_AP025305.1"/>
</dbReference>
<proteinExistence type="predicted"/>
<sequence>MKRKILFIAAIIFPMLVTWIYFRQNVEERPLTVPANAETLHEGWEVDLEKSSILWKGHKLFGFHQGSVDFKNAQLEYQDGFLSGGSLTVDMNTIKITKMMEETDDEEEEEEEEEGEGHSDSDELAEHLMSSHFFDSPNYPEARFEFKNIDVKGKVIKVKGSLTIKDTTLPISFNALRNGNKLLASISVDRTKYGIKYSSGTFFQDLGDNIIKDNFDLDITLALKEAQQ</sequence>
<dbReference type="EMBL" id="JAVDQD010000001">
    <property type="protein sequence ID" value="MDR6237295.1"/>
    <property type="molecule type" value="Genomic_DNA"/>
</dbReference>
<dbReference type="Gene3D" id="2.40.128.110">
    <property type="entry name" value="Lipid/polyisoprenoid-binding, YceI-like"/>
    <property type="match status" value="1"/>
</dbReference>
<dbReference type="AlphaFoldDB" id="A0AAE4BR11"/>
<evidence type="ECO:0000256" key="1">
    <source>
        <dbReference type="SAM" id="MobiDB-lite"/>
    </source>
</evidence>
<name>A0AAE4BR11_9BACT</name>
<feature type="transmembrane region" description="Helical" evidence="2">
    <location>
        <begin position="5"/>
        <end position="22"/>
    </location>
</feature>
<keyword evidence="2" id="KW-0812">Transmembrane</keyword>
<evidence type="ECO:0000313" key="4">
    <source>
        <dbReference type="EMBL" id="MDR6237295.1"/>
    </source>
</evidence>
<accession>A0AAE4BR11</accession>
<dbReference type="InterPro" id="IPR036761">
    <property type="entry name" value="TTHA0802/YceI-like_sf"/>
</dbReference>
<comment type="caution">
    <text evidence="4">The sequence shown here is derived from an EMBL/GenBank/DDBJ whole genome shotgun (WGS) entry which is preliminary data.</text>
</comment>
<gene>
    <name evidence="4" type="ORF">HNQ88_000271</name>
</gene>